<comment type="caution">
    <text evidence="1">The sequence shown here is derived from an EMBL/GenBank/DDBJ whole genome shotgun (WGS) entry which is preliminary data.</text>
</comment>
<evidence type="ECO:0000313" key="1">
    <source>
        <dbReference type="EMBL" id="KAK0165747.1"/>
    </source>
</evidence>
<dbReference type="Proteomes" id="UP001168990">
    <property type="component" value="Unassembled WGS sequence"/>
</dbReference>
<protein>
    <submittedName>
        <fullName evidence="1">Uncharacterized protein</fullName>
    </submittedName>
</protein>
<name>A0AA39KLG8_9HYME</name>
<reference evidence="1" key="2">
    <citation type="submission" date="2023-03" db="EMBL/GenBank/DDBJ databases">
        <authorList>
            <person name="Inwood S.N."/>
            <person name="Skelly J.G."/>
            <person name="Guhlin J."/>
            <person name="Harrop T.W.R."/>
            <person name="Goldson S.G."/>
            <person name="Dearden P.K."/>
        </authorList>
    </citation>
    <scope>NUCLEOTIDE SEQUENCE</scope>
    <source>
        <strain evidence="1">Irish</strain>
        <tissue evidence="1">Whole body</tissue>
    </source>
</reference>
<evidence type="ECO:0000313" key="2">
    <source>
        <dbReference type="Proteomes" id="UP001168990"/>
    </source>
</evidence>
<organism evidence="1 2">
    <name type="scientific">Microctonus aethiopoides</name>
    <dbReference type="NCBI Taxonomy" id="144406"/>
    <lineage>
        <taxon>Eukaryota</taxon>
        <taxon>Metazoa</taxon>
        <taxon>Ecdysozoa</taxon>
        <taxon>Arthropoda</taxon>
        <taxon>Hexapoda</taxon>
        <taxon>Insecta</taxon>
        <taxon>Pterygota</taxon>
        <taxon>Neoptera</taxon>
        <taxon>Endopterygota</taxon>
        <taxon>Hymenoptera</taxon>
        <taxon>Apocrita</taxon>
        <taxon>Ichneumonoidea</taxon>
        <taxon>Braconidae</taxon>
        <taxon>Euphorinae</taxon>
        <taxon>Microctonus</taxon>
    </lineage>
</organism>
<proteinExistence type="predicted"/>
<accession>A0AA39KLG8</accession>
<dbReference type="EMBL" id="JAQQBS010001422">
    <property type="protein sequence ID" value="KAK0165747.1"/>
    <property type="molecule type" value="Genomic_DNA"/>
</dbReference>
<dbReference type="AlphaFoldDB" id="A0AA39KLG8"/>
<sequence>MYSSIDCLRDNTVDASSSFEDRRKKADIKYAAFIVEKNIPFRLAADILKFFQKTGQDFEFELPANHKCLNEINLGSDCEEYLNQLIINGNESIVTVVRQKCLAFYIIAAKEICKRLPINDPFLSKLKVFMPDSERIFSYLPDSKTKKRNKLSAVSVNATCVLKSAMKMRNETALHMVIDENHLSRMTSDILYTVEPIHEKFTSLLHRMIIN</sequence>
<reference evidence="1" key="1">
    <citation type="journal article" date="2023" name="bioRxiv">
        <title>Scaffold-level genome assemblies of two parasitoid biocontrol wasps reveal the parthenogenesis mechanism and an associated novel virus.</title>
        <authorList>
            <person name="Inwood S."/>
            <person name="Skelly J."/>
            <person name="Guhlin J."/>
            <person name="Harrop T."/>
            <person name="Goldson S."/>
            <person name="Dearden P."/>
        </authorList>
    </citation>
    <scope>NUCLEOTIDE SEQUENCE</scope>
    <source>
        <strain evidence="1">Irish</strain>
        <tissue evidence="1">Whole body</tissue>
    </source>
</reference>
<gene>
    <name evidence="1" type="ORF">PV328_004242</name>
</gene>
<keyword evidence="2" id="KW-1185">Reference proteome</keyword>